<proteinExistence type="inferred from homology"/>
<evidence type="ECO:0000313" key="7">
    <source>
        <dbReference type="EMBL" id="CAT04996.1"/>
    </source>
</evidence>
<comment type="similarity">
    <text evidence="5">Belongs to the YqgF HJR family.</text>
</comment>
<comment type="subcellular location">
    <subcellularLocation>
        <location evidence="5">Cytoplasm</location>
    </subcellularLocation>
</comment>
<dbReference type="GO" id="GO:0005829">
    <property type="term" value="C:cytosol"/>
    <property type="evidence" value="ECO:0007669"/>
    <property type="project" value="TreeGrafter"/>
</dbReference>
<organism evidence="7 8">
    <name type="scientific">Mesomycoplasma conjunctivae (strain ATCC 25834 / NCTC 10147 / HRC/581)</name>
    <name type="common">Mycoplasma conjunctivae</name>
    <dbReference type="NCBI Taxonomy" id="572263"/>
    <lineage>
        <taxon>Bacteria</taxon>
        <taxon>Bacillati</taxon>
        <taxon>Mycoplasmatota</taxon>
        <taxon>Mycoplasmoidales</taxon>
        <taxon>Metamycoplasmataceae</taxon>
        <taxon>Mesomycoplasma</taxon>
    </lineage>
</organism>
<keyword evidence="1 5" id="KW-0963">Cytoplasm</keyword>
<dbReference type="InterPro" id="IPR037027">
    <property type="entry name" value="YqgF/RNaseH-like_dom_sf"/>
</dbReference>
<evidence type="ECO:0000256" key="2">
    <source>
        <dbReference type="ARBA" id="ARBA00022517"/>
    </source>
</evidence>
<evidence type="ECO:0000313" key="8">
    <source>
        <dbReference type="Proteomes" id="UP000001491"/>
    </source>
</evidence>
<dbReference type="InterPro" id="IPR006641">
    <property type="entry name" value="YqgF/RNaseH-like_dom"/>
</dbReference>
<dbReference type="PANTHER" id="PTHR33317:SF4">
    <property type="entry name" value="POLYNUCLEOTIDYL TRANSFERASE, RIBONUCLEASE H-LIKE SUPERFAMILY PROTEIN"/>
    <property type="match status" value="1"/>
</dbReference>
<dbReference type="InterPro" id="IPR012337">
    <property type="entry name" value="RNaseH-like_sf"/>
</dbReference>
<dbReference type="eggNOG" id="COG0816">
    <property type="taxonomic scope" value="Bacteria"/>
</dbReference>
<keyword evidence="8" id="KW-1185">Reference proteome</keyword>
<evidence type="ECO:0000256" key="1">
    <source>
        <dbReference type="ARBA" id="ARBA00022490"/>
    </source>
</evidence>
<dbReference type="EMBL" id="FM864216">
    <property type="protein sequence ID" value="CAT04996.1"/>
    <property type="molecule type" value="Genomic_DNA"/>
</dbReference>
<dbReference type="KEGG" id="mco:MCJ_003050"/>
<dbReference type="AlphaFoldDB" id="C5J6A4"/>
<dbReference type="PANTHER" id="PTHR33317">
    <property type="entry name" value="POLYNUCLEOTIDYL TRANSFERASE, RIBONUCLEASE H-LIKE SUPERFAMILY PROTEIN"/>
    <property type="match status" value="1"/>
</dbReference>
<dbReference type="InterPro" id="IPR005227">
    <property type="entry name" value="YqgF"/>
</dbReference>
<dbReference type="GO" id="GO:0004518">
    <property type="term" value="F:nuclease activity"/>
    <property type="evidence" value="ECO:0007669"/>
    <property type="project" value="UniProtKB-KW"/>
</dbReference>
<dbReference type="CDD" id="cd16964">
    <property type="entry name" value="YqgF"/>
    <property type="match status" value="1"/>
</dbReference>
<dbReference type="SUPFAM" id="SSF53098">
    <property type="entry name" value="Ribonuclease H-like"/>
    <property type="match status" value="1"/>
</dbReference>
<keyword evidence="3 5" id="KW-0540">Nuclease</keyword>
<keyword evidence="2 5" id="KW-0690">Ribosome biogenesis</keyword>
<keyword evidence="4 5" id="KW-0378">Hydrolase</keyword>
<evidence type="ECO:0000259" key="6">
    <source>
        <dbReference type="SMART" id="SM00732"/>
    </source>
</evidence>
<dbReference type="GO" id="GO:0016788">
    <property type="term" value="F:hydrolase activity, acting on ester bonds"/>
    <property type="evidence" value="ECO:0007669"/>
    <property type="project" value="UniProtKB-UniRule"/>
</dbReference>
<comment type="function">
    <text evidence="5">Could be a nuclease involved in processing of the 5'-end of pre-16S rRNA.</text>
</comment>
<evidence type="ECO:0000256" key="5">
    <source>
        <dbReference type="HAMAP-Rule" id="MF_00651"/>
    </source>
</evidence>
<dbReference type="SMART" id="SM00732">
    <property type="entry name" value="YqgFc"/>
    <property type="match status" value="1"/>
</dbReference>
<name>C5J6A4_MESCH</name>
<dbReference type="Pfam" id="PF03652">
    <property type="entry name" value="RuvX"/>
    <property type="match status" value="1"/>
</dbReference>
<dbReference type="EC" id="3.1.-.-" evidence="5"/>
<dbReference type="Gene3D" id="3.30.420.140">
    <property type="entry name" value="YqgF/RNase H-like domain"/>
    <property type="match status" value="1"/>
</dbReference>
<dbReference type="HAMAP" id="MF_00651">
    <property type="entry name" value="Nuclease_YqgF"/>
    <property type="match status" value="1"/>
</dbReference>
<dbReference type="Proteomes" id="UP000001491">
    <property type="component" value="Chromosome"/>
</dbReference>
<accession>C5J6A4</accession>
<feature type="domain" description="YqgF/RNase H-like" evidence="6">
    <location>
        <begin position="5"/>
        <end position="107"/>
    </location>
</feature>
<evidence type="ECO:0000256" key="4">
    <source>
        <dbReference type="ARBA" id="ARBA00022801"/>
    </source>
</evidence>
<gene>
    <name evidence="7" type="ordered locus">MCJ_003050</name>
</gene>
<sequence>MDVKKRILALDLGTKTCGFAITDPLAIIAQSLENFTYKNGDLNQIVLKIRDLQKQYEIGKIVLGYPLYMNGNKAPHTLLVEKMSSILKQNFQIPVVLQDERLSTSQAHDILILANVSRKKRKKVIDKLAAQIILERYLSEN</sequence>
<dbReference type="GO" id="GO:0000967">
    <property type="term" value="P:rRNA 5'-end processing"/>
    <property type="evidence" value="ECO:0007669"/>
    <property type="project" value="UniProtKB-UniRule"/>
</dbReference>
<evidence type="ECO:0000256" key="3">
    <source>
        <dbReference type="ARBA" id="ARBA00022722"/>
    </source>
</evidence>
<reference evidence="8" key="1">
    <citation type="journal article" date="2009" name="BMC Bioinformatics">
        <title>The Mycoplasma conjunctivae genome sequencing, annotation and analysis.</title>
        <authorList>
            <person name="Calderon-Copete S.P."/>
            <person name="Wigger G."/>
            <person name="Wunderlin C."/>
            <person name="Schmidheini T."/>
            <person name="Frey J."/>
            <person name="Quail M.A."/>
            <person name="Falquet L."/>
        </authorList>
    </citation>
    <scope>NUCLEOTIDE SEQUENCE [LARGE SCALE GENOMIC DNA]</scope>
    <source>
        <strain evidence="8">ATCC 25834 / NCTC 10147 / HRC/581</strain>
    </source>
</reference>
<protein>
    <recommendedName>
        <fullName evidence="5">Putative pre-16S rRNA nuclease</fullName>
        <ecNumber evidence="5">3.1.-.-</ecNumber>
    </recommendedName>
</protein>
<dbReference type="NCBIfam" id="TIGR00250">
    <property type="entry name" value="RNAse_H_YqgF"/>
    <property type="match status" value="1"/>
</dbReference>
<dbReference type="HOGENOM" id="CLU_098240_2_2_14"/>